<evidence type="ECO:0000313" key="1">
    <source>
        <dbReference type="EMBL" id="VDN26867.1"/>
    </source>
</evidence>
<protein>
    <submittedName>
        <fullName evidence="1">Uncharacterized protein</fullName>
    </submittedName>
</protein>
<reference evidence="1 2" key="1">
    <citation type="submission" date="2018-11" db="EMBL/GenBank/DDBJ databases">
        <authorList>
            <consortium name="Pathogen Informatics"/>
        </authorList>
    </citation>
    <scope>NUCLEOTIDE SEQUENCE [LARGE SCALE GENOMIC DNA]</scope>
</reference>
<dbReference type="OrthoDB" id="4680325at2759"/>
<name>A0A3P7MV98_DIBLA</name>
<proteinExistence type="predicted"/>
<accession>A0A3P7MV98</accession>
<dbReference type="AlphaFoldDB" id="A0A3P7MV98"/>
<keyword evidence="2" id="KW-1185">Reference proteome</keyword>
<dbReference type="Proteomes" id="UP000281553">
    <property type="component" value="Unassembled WGS sequence"/>
</dbReference>
<gene>
    <name evidence="1" type="ORF">DILT_LOCUS14898</name>
</gene>
<evidence type="ECO:0000313" key="2">
    <source>
        <dbReference type="Proteomes" id="UP000281553"/>
    </source>
</evidence>
<sequence>MGEKIRAQHIATFLERKGPMTNDEIVQNLKTITQLPGANFLDCYLDIADDEYLTIWIDNEAPEIIIRDRGYYKERQTNKKIRAQFIATLLERKGPMPNGEIVQKLKTVTRLTGATFLDCYLEIVDDEYLTIWIDDETDPDECLDLRCIHNVHGLSLKKSVGPEQHMLVFRFLASELTNRECSDQVYILKLGTEDSLRWGTEVIGTAVKTARFNRKYTPEKYMQCRSKESKELDLKNFINAIYV</sequence>
<organism evidence="1 2">
    <name type="scientific">Dibothriocephalus latus</name>
    <name type="common">Fish tapeworm</name>
    <name type="synonym">Diphyllobothrium latum</name>
    <dbReference type="NCBI Taxonomy" id="60516"/>
    <lineage>
        <taxon>Eukaryota</taxon>
        <taxon>Metazoa</taxon>
        <taxon>Spiralia</taxon>
        <taxon>Lophotrochozoa</taxon>
        <taxon>Platyhelminthes</taxon>
        <taxon>Cestoda</taxon>
        <taxon>Eucestoda</taxon>
        <taxon>Diphyllobothriidea</taxon>
        <taxon>Diphyllobothriidae</taxon>
        <taxon>Dibothriocephalus</taxon>
    </lineage>
</organism>
<dbReference type="EMBL" id="UYRU01076386">
    <property type="protein sequence ID" value="VDN26867.1"/>
    <property type="molecule type" value="Genomic_DNA"/>
</dbReference>